<dbReference type="PANTHER" id="PTHR22765">
    <property type="entry name" value="RING FINGER AND PROTEASE ASSOCIATED DOMAIN-CONTAINING"/>
    <property type="match status" value="1"/>
</dbReference>
<evidence type="ECO:0000256" key="4">
    <source>
        <dbReference type="PROSITE-ProRule" id="PRU00175"/>
    </source>
</evidence>
<keyword evidence="1" id="KW-0479">Metal-binding</keyword>
<keyword evidence="9" id="KW-1185">Reference proteome</keyword>
<protein>
    <recommendedName>
        <fullName evidence="7">RING-type domain-containing protein</fullName>
    </recommendedName>
</protein>
<dbReference type="GO" id="GO:0008270">
    <property type="term" value="F:zinc ion binding"/>
    <property type="evidence" value="ECO:0007669"/>
    <property type="project" value="UniProtKB-KW"/>
</dbReference>
<proteinExistence type="predicted"/>
<organism evidence="8 9">
    <name type="scientific">Cyclospora cayetanensis</name>
    <dbReference type="NCBI Taxonomy" id="88456"/>
    <lineage>
        <taxon>Eukaryota</taxon>
        <taxon>Sar</taxon>
        <taxon>Alveolata</taxon>
        <taxon>Apicomplexa</taxon>
        <taxon>Conoidasida</taxon>
        <taxon>Coccidia</taxon>
        <taxon>Eucoccidiorida</taxon>
        <taxon>Eimeriorina</taxon>
        <taxon>Eimeriidae</taxon>
        <taxon>Cyclospora</taxon>
    </lineage>
</organism>
<dbReference type="SMART" id="SM00184">
    <property type="entry name" value="RING"/>
    <property type="match status" value="1"/>
</dbReference>
<gene>
    <name evidence="8" type="ORF">cyc_05488</name>
</gene>
<evidence type="ECO:0000256" key="1">
    <source>
        <dbReference type="ARBA" id="ARBA00022723"/>
    </source>
</evidence>
<accession>A0A1D3D2N7</accession>
<evidence type="ECO:0000313" key="8">
    <source>
        <dbReference type="EMBL" id="OEH77698.1"/>
    </source>
</evidence>
<evidence type="ECO:0000313" key="9">
    <source>
        <dbReference type="Proteomes" id="UP000095192"/>
    </source>
</evidence>
<dbReference type="GO" id="GO:0006511">
    <property type="term" value="P:ubiquitin-dependent protein catabolic process"/>
    <property type="evidence" value="ECO:0007669"/>
    <property type="project" value="TreeGrafter"/>
</dbReference>
<keyword evidence="6" id="KW-0812">Transmembrane</keyword>
<dbReference type="PROSITE" id="PS50089">
    <property type="entry name" value="ZF_RING_2"/>
    <property type="match status" value="1"/>
</dbReference>
<dbReference type="Gene3D" id="3.30.40.10">
    <property type="entry name" value="Zinc/RING finger domain, C3HC4 (zinc finger)"/>
    <property type="match status" value="1"/>
</dbReference>
<evidence type="ECO:0000256" key="5">
    <source>
        <dbReference type="SAM" id="MobiDB-lite"/>
    </source>
</evidence>
<reference evidence="8 9" key="1">
    <citation type="journal article" date="2016" name="BMC Genomics">
        <title>Comparative genomics reveals Cyclospora cayetanensis possesses coccidia-like metabolism and invasion components but unique surface antigens.</title>
        <authorList>
            <person name="Liu S."/>
            <person name="Wang L."/>
            <person name="Zheng H."/>
            <person name="Xu Z."/>
            <person name="Roellig D.M."/>
            <person name="Li N."/>
            <person name="Frace M.A."/>
            <person name="Tang K."/>
            <person name="Arrowood M.J."/>
            <person name="Moss D.M."/>
            <person name="Zhang L."/>
            <person name="Feng Y."/>
            <person name="Xiao L."/>
        </authorList>
    </citation>
    <scope>NUCLEOTIDE SEQUENCE [LARGE SCALE GENOMIC DNA]</scope>
    <source>
        <strain evidence="8 9">CHN_HEN01</strain>
    </source>
</reference>
<keyword evidence="2 4" id="KW-0863">Zinc-finger</keyword>
<dbReference type="InterPro" id="IPR051826">
    <property type="entry name" value="E3_ubiquitin-ligase_domain"/>
</dbReference>
<keyword evidence="3" id="KW-0862">Zinc</keyword>
<keyword evidence="6" id="KW-0472">Membrane</keyword>
<comment type="caution">
    <text evidence="8">The sequence shown here is derived from an EMBL/GenBank/DDBJ whole genome shotgun (WGS) entry which is preliminary data.</text>
</comment>
<feature type="region of interest" description="Disordered" evidence="5">
    <location>
        <begin position="145"/>
        <end position="169"/>
    </location>
</feature>
<dbReference type="InterPro" id="IPR013083">
    <property type="entry name" value="Znf_RING/FYVE/PHD"/>
</dbReference>
<dbReference type="Pfam" id="PF13639">
    <property type="entry name" value="zf-RING_2"/>
    <property type="match status" value="1"/>
</dbReference>
<feature type="domain" description="RING-type" evidence="7">
    <location>
        <begin position="204"/>
        <end position="244"/>
    </location>
</feature>
<dbReference type="AlphaFoldDB" id="A0A1D3D2N7"/>
<dbReference type="InParanoid" id="A0A1D3D2N7"/>
<evidence type="ECO:0000259" key="7">
    <source>
        <dbReference type="PROSITE" id="PS50089"/>
    </source>
</evidence>
<dbReference type="SUPFAM" id="SSF57850">
    <property type="entry name" value="RING/U-box"/>
    <property type="match status" value="1"/>
</dbReference>
<dbReference type="GO" id="GO:0061630">
    <property type="term" value="F:ubiquitin protein ligase activity"/>
    <property type="evidence" value="ECO:0007669"/>
    <property type="project" value="TreeGrafter"/>
</dbReference>
<keyword evidence="6" id="KW-1133">Transmembrane helix</keyword>
<dbReference type="PANTHER" id="PTHR22765:SF416">
    <property type="entry name" value="E3 UBIQUITIN-PROTEIN LIGASE GODZILLA"/>
    <property type="match status" value="1"/>
</dbReference>
<dbReference type="CDD" id="cd16468">
    <property type="entry name" value="RING-H2_RNF11"/>
    <property type="match status" value="1"/>
</dbReference>
<sequence>MATLSWSRGNGNWVGSYPPTFLRSGGAVALRDQWIRLALLSGNAGGPHGAFNDGRASHEGNRPSGHLHADEVDEFLNWIFVFGLITMVYSLSRYFSRRHRLAEFQQRNLGERLPRAHARREPPSFLRRIDTWSPAKTYSSVLEEYTPAEGSQQPVGRPPRGAPSPGREEATRVVEIELAERLPPSAPAAEPEKEGLGRFIESGCAICFEEFSPSVLVRVLPCRHIFHRNCLDTWFQRSAMCPLCMHDYSAGPPPSAASGTGEGLSAGDTSAEASLPAYDRPLAFRFFSFPGRLRQNH</sequence>
<dbReference type="InterPro" id="IPR042981">
    <property type="entry name" value="RNF11_RING-H2"/>
</dbReference>
<feature type="transmembrane region" description="Helical" evidence="6">
    <location>
        <begin position="75"/>
        <end position="95"/>
    </location>
</feature>
<dbReference type="EMBL" id="JROU02000999">
    <property type="protein sequence ID" value="OEH77698.1"/>
    <property type="molecule type" value="Genomic_DNA"/>
</dbReference>
<dbReference type="Proteomes" id="UP000095192">
    <property type="component" value="Unassembled WGS sequence"/>
</dbReference>
<evidence type="ECO:0000256" key="2">
    <source>
        <dbReference type="ARBA" id="ARBA00022771"/>
    </source>
</evidence>
<dbReference type="VEuPathDB" id="ToxoDB:cyc_05488"/>
<name>A0A1D3D2N7_9EIME</name>
<evidence type="ECO:0000256" key="6">
    <source>
        <dbReference type="SAM" id="Phobius"/>
    </source>
</evidence>
<evidence type="ECO:0000256" key="3">
    <source>
        <dbReference type="ARBA" id="ARBA00022833"/>
    </source>
</evidence>
<dbReference type="GO" id="GO:0005737">
    <property type="term" value="C:cytoplasm"/>
    <property type="evidence" value="ECO:0007669"/>
    <property type="project" value="TreeGrafter"/>
</dbReference>
<dbReference type="InterPro" id="IPR001841">
    <property type="entry name" value="Znf_RING"/>
</dbReference>